<accession>A0ABQ6W6N0</accession>
<evidence type="ECO:0000313" key="3">
    <source>
        <dbReference type="Proteomes" id="UP000325395"/>
    </source>
</evidence>
<feature type="transmembrane region" description="Helical" evidence="1">
    <location>
        <begin position="69"/>
        <end position="87"/>
    </location>
</feature>
<dbReference type="EMBL" id="ML735859">
    <property type="protein sequence ID" value="KAE8411786.1"/>
    <property type="molecule type" value="Genomic_DNA"/>
</dbReference>
<evidence type="ECO:0000256" key="1">
    <source>
        <dbReference type="SAM" id="Phobius"/>
    </source>
</evidence>
<dbReference type="Proteomes" id="UP000325395">
    <property type="component" value="Unassembled WGS sequence"/>
</dbReference>
<sequence length="112" mass="13628">MHYESLPYFSYYSPFCLVRYLLVRDTRCLELRATFIVCHSFHVRIYATFMKKRGIVQESGIEVGRLVKGFSFFLFSKSYFLFIYFFLPKNTLCFILRFRDGFYSHLFSYEHI</sequence>
<keyword evidence="3" id="KW-1185">Reference proteome</keyword>
<organism evidence="2 3">
    <name type="scientific">Aspergillus pseudocaelatus</name>
    <dbReference type="NCBI Taxonomy" id="1825620"/>
    <lineage>
        <taxon>Eukaryota</taxon>
        <taxon>Fungi</taxon>
        <taxon>Dikarya</taxon>
        <taxon>Ascomycota</taxon>
        <taxon>Pezizomycotina</taxon>
        <taxon>Eurotiomycetes</taxon>
        <taxon>Eurotiomycetidae</taxon>
        <taxon>Eurotiales</taxon>
        <taxon>Aspergillaceae</taxon>
        <taxon>Aspergillus</taxon>
        <taxon>Aspergillus subgen. Circumdati</taxon>
    </lineage>
</organism>
<name>A0ABQ6W6N0_9EURO</name>
<protein>
    <submittedName>
        <fullName evidence="2">Uncharacterized protein</fullName>
    </submittedName>
</protein>
<keyword evidence="1" id="KW-1133">Transmembrane helix</keyword>
<evidence type="ECO:0000313" key="2">
    <source>
        <dbReference type="EMBL" id="KAE8411786.1"/>
    </source>
</evidence>
<keyword evidence="1" id="KW-0812">Transmembrane</keyword>
<reference evidence="2 3" key="1">
    <citation type="submission" date="2019-04" db="EMBL/GenBank/DDBJ databases">
        <authorList>
            <consortium name="DOE Joint Genome Institute"/>
            <person name="Mondo S."/>
            <person name="Kjaerbolling I."/>
            <person name="Vesth T."/>
            <person name="Frisvad J.C."/>
            <person name="Nybo J.L."/>
            <person name="Theobald S."/>
            <person name="Kildgaard S."/>
            <person name="Isbrandt T."/>
            <person name="Kuo A."/>
            <person name="Sato A."/>
            <person name="Lyhne E.K."/>
            <person name="Kogle M.E."/>
            <person name="Wiebenga A."/>
            <person name="Kun R.S."/>
            <person name="Lubbers R.J."/>
            <person name="Makela M.R."/>
            <person name="Barry K."/>
            <person name="Chovatia M."/>
            <person name="Clum A."/>
            <person name="Daum C."/>
            <person name="Haridas S."/>
            <person name="He G."/>
            <person name="LaButti K."/>
            <person name="Lipzen A."/>
            <person name="Riley R."/>
            <person name="Salamov A."/>
            <person name="Simmons B.A."/>
            <person name="Magnuson J.K."/>
            <person name="Henrissat B."/>
            <person name="Mortensen U.H."/>
            <person name="Larsen T.O."/>
            <person name="Devries R.P."/>
            <person name="Grigoriev I.V."/>
            <person name="Machida M."/>
            <person name="Baker S.E."/>
            <person name="Andersen M.R."/>
            <person name="Cantor M.N."/>
            <person name="Hua S.X."/>
        </authorList>
    </citation>
    <scope>NUCLEOTIDE SEQUENCE [LARGE SCALE GENOMIC DNA]</scope>
    <source>
        <strain evidence="2 3">CBS 117616</strain>
    </source>
</reference>
<gene>
    <name evidence="2" type="ORF">BDV36DRAFT_76374</name>
</gene>
<keyword evidence="1" id="KW-0472">Membrane</keyword>
<proteinExistence type="predicted"/>